<comment type="caution">
    <text evidence="4">The sequence shown here is derived from an EMBL/GenBank/DDBJ whole genome shotgun (WGS) entry which is preliminary data.</text>
</comment>
<organism evidence="4 5">
    <name type="scientific">Cochliobolus sativus</name>
    <name type="common">Common root rot and spot blotch fungus</name>
    <name type="synonym">Bipolaris sorokiniana</name>
    <dbReference type="NCBI Taxonomy" id="45130"/>
    <lineage>
        <taxon>Eukaryota</taxon>
        <taxon>Fungi</taxon>
        <taxon>Dikarya</taxon>
        <taxon>Ascomycota</taxon>
        <taxon>Pezizomycotina</taxon>
        <taxon>Dothideomycetes</taxon>
        <taxon>Pleosporomycetidae</taxon>
        <taxon>Pleosporales</taxon>
        <taxon>Pleosporineae</taxon>
        <taxon>Pleosporaceae</taxon>
        <taxon>Bipolaris</taxon>
    </lineage>
</organism>
<dbReference type="Pfam" id="PF00135">
    <property type="entry name" value="COesterase"/>
    <property type="match status" value="1"/>
</dbReference>
<reference evidence="4" key="1">
    <citation type="submission" date="2019-11" db="EMBL/GenBank/DDBJ databases">
        <title>Bipolaris sorokiniana Genome sequencing.</title>
        <authorList>
            <person name="Wang H."/>
        </authorList>
    </citation>
    <scope>NUCLEOTIDE SEQUENCE</scope>
</reference>
<dbReference type="PANTHER" id="PTHR43142">
    <property type="entry name" value="CARBOXYLIC ESTER HYDROLASE"/>
    <property type="match status" value="1"/>
</dbReference>
<protein>
    <recommendedName>
        <fullName evidence="3">Carboxylesterase type B domain-containing protein</fullName>
    </recommendedName>
</protein>
<sequence>MHSRQKWSANVPGYGWYPISAELNLLIDRERRLRNPISALVHKWSSLFQITITDEVVRINLPKEIILDVEVDLAEEELPITFEGITVAYNDQRARIFFSTALPTDKLLLTIEHVVPSFGKIKGLEFPGGIRQFCSIPYSDISKHWTRSTSICPQSPEYPDLIGGLVLVKPFPHFQMPELDKLNCLNLNIVMPPEYWSGPHHVMVWIHGGASTHPAYDMTKFVSHAVNSGTQVVGAIEDDLAPDGYRGAGNFGLTDQQTALEWVQQYISDFNSDPTKVTIFGESAGDMGCTANCLSPCCQPVRKPEHYSNVVFERHEGRWKALLQHLSIDLSAANALDQLRSVAQKALANATCLIEGTMGTTGNPCDDGWFHSKIPSISSISSPPAWL</sequence>
<name>A0A8H6DUN7_COCSA</name>
<evidence type="ECO:0000256" key="2">
    <source>
        <dbReference type="ARBA" id="ARBA00022801"/>
    </source>
</evidence>
<evidence type="ECO:0000313" key="4">
    <source>
        <dbReference type="EMBL" id="KAF5848597.1"/>
    </source>
</evidence>
<feature type="domain" description="Carboxylesterase type B" evidence="3">
    <location>
        <begin position="181"/>
        <end position="297"/>
    </location>
</feature>
<dbReference type="Proteomes" id="UP000624244">
    <property type="component" value="Unassembled WGS sequence"/>
</dbReference>
<dbReference type="InterPro" id="IPR002018">
    <property type="entry name" value="CarbesteraseB"/>
</dbReference>
<dbReference type="EMBL" id="WNKQ01000010">
    <property type="protein sequence ID" value="KAF5848597.1"/>
    <property type="molecule type" value="Genomic_DNA"/>
</dbReference>
<gene>
    <name evidence="4" type="ORF">GGP41_009669</name>
</gene>
<dbReference type="InterPro" id="IPR029058">
    <property type="entry name" value="AB_hydrolase_fold"/>
</dbReference>
<dbReference type="AlphaFoldDB" id="A0A8H6DUN7"/>
<evidence type="ECO:0000259" key="3">
    <source>
        <dbReference type="Pfam" id="PF00135"/>
    </source>
</evidence>
<comment type="similarity">
    <text evidence="1">Belongs to the type-B carboxylesterase/lipase family.</text>
</comment>
<keyword evidence="2" id="KW-0378">Hydrolase</keyword>
<evidence type="ECO:0000313" key="5">
    <source>
        <dbReference type="Proteomes" id="UP000624244"/>
    </source>
</evidence>
<dbReference type="Gene3D" id="3.40.50.1820">
    <property type="entry name" value="alpha/beta hydrolase"/>
    <property type="match status" value="1"/>
</dbReference>
<dbReference type="SUPFAM" id="SSF53474">
    <property type="entry name" value="alpha/beta-Hydrolases"/>
    <property type="match status" value="1"/>
</dbReference>
<proteinExistence type="inferred from homology"/>
<evidence type="ECO:0000256" key="1">
    <source>
        <dbReference type="ARBA" id="ARBA00005964"/>
    </source>
</evidence>
<dbReference type="GO" id="GO:0016787">
    <property type="term" value="F:hydrolase activity"/>
    <property type="evidence" value="ECO:0007669"/>
    <property type="project" value="UniProtKB-KW"/>
</dbReference>
<accession>A0A8H6DUN7</accession>
<dbReference type="PANTHER" id="PTHR43142:SF1">
    <property type="entry name" value="CARBOXYLIC ESTER HYDROLASE"/>
    <property type="match status" value="1"/>
</dbReference>